<organism evidence="2 3">
    <name type="scientific">Schizophyllum amplum</name>
    <dbReference type="NCBI Taxonomy" id="97359"/>
    <lineage>
        <taxon>Eukaryota</taxon>
        <taxon>Fungi</taxon>
        <taxon>Dikarya</taxon>
        <taxon>Basidiomycota</taxon>
        <taxon>Agaricomycotina</taxon>
        <taxon>Agaricomycetes</taxon>
        <taxon>Agaricomycetidae</taxon>
        <taxon>Agaricales</taxon>
        <taxon>Schizophyllaceae</taxon>
        <taxon>Schizophyllum</taxon>
    </lineage>
</organism>
<evidence type="ECO:0000256" key="1">
    <source>
        <dbReference type="SAM" id="MobiDB-lite"/>
    </source>
</evidence>
<evidence type="ECO:0000313" key="3">
    <source>
        <dbReference type="Proteomes" id="UP000320762"/>
    </source>
</evidence>
<gene>
    <name evidence="2" type="ORF">BD626DRAFT_571286</name>
</gene>
<name>A0A550C7W8_9AGAR</name>
<dbReference type="EMBL" id="VDMD01000019">
    <property type="protein sequence ID" value="TRM60904.1"/>
    <property type="molecule type" value="Genomic_DNA"/>
</dbReference>
<sequence>MSSPRKPGKGEIRHWRSRLAKLMAEEDGKGGTFRVGRSVLGLTRGETHIIYEGSTQLISRLNSRIEVDFDDAMRTMFKHTSKHRRRQYRSPQRGDERRLDLQMGYTRVYHNTLKEMARHPMDDMDLSDQQMRRRFAHLYHASFEDVKVVFHVGCIGGSEVPDPCTIEVHAQVADEYYAPVNSMAELAGKGINPSRHIPLRRLVNGSLIVIDWYDLVPKPEDSSTIDIYLELLHLNAIPTHIIPATSVGTVLCTISMPDRATSIRVWAPVREGGWVILSDAPGMKDLAVPEGLALYRDVPEGFAAIEETTIDDPLPYALNGDASPPPFWRILCPRCLYRTGPHLPKVFQHSCFRLGPLRIHPLPAKSWLARHLNPHSQPHRTGNRQRGQAKKPIAEGPIEAGHRAKRKAQDVSDDAASQGEKDAPPPPKRRTRQAGPCLTRKRRQKSDVQQAAVGHQRLPVVRAHAPLTKRLSRGQTAKGKKKAKIGPKSKVPAASPSPDPPQEPSTPKRTFAEVVRAHRDPLPLPLLQ</sequence>
<proteinExistence type="predicted"/>
<feature type="region of interest" description="Disordered" evidence="1">
    <location>
        <begin position="373"/>
        <end position="528"/>
    </location>
</feature>
<reference evidence="2 3" key="1">
    <citation type="journal article" date="2019" name="New Phytol.">
        <title>Comparative genomics reveals unique wood-decay strategies and fruiting body development in the Schizophyllaceae.</title>
        <authorList>
            <person name="Almasi E."/>
            <person name="Sahu N."/>
            <person name="Krizsan K."/>
            <person name="Balint B."/>
            <person name="Kovacs G.M."/>
            <person name="Kiss B."/>
            <person name="Cseklye J."/>
            <person name="Drula E."/>
            <person name="Henrissat B."/>
            <person name="Nagy I."/>
            <person name="Chovatia M."/>
            <person name="Adam C."/>
            <person name="LaButti K."/>
            <person name="Lipzen A."/>
            <person name="Riley R."/>
            <person name="Grigoriev I.V."/>
            <person name="Nagy L.G."/>
        </authorList>
    </citation>
    <scope>NUCLEOTIDE SEQUENCE [LARGE SCALE GENOMIC DNA]</scope>
    <source>
        <strain evidence="2 3">NL-1724</strain>
    </source>
</reference>
<feature type="compositionally biased region" description="Basic residues" evidence="1">
    <location>
        <begin position="478"/>
        <end position="487"/>
    </location>
</feature>
<dbReference type="AlphaFoldDB" id="A0A550C7W8"/>
<dbReference type="Proteomes" id="UP000320762">
    <property type="component" value="Unassembled WGS sequence"/>
</dbReference>
<evidence type="ECO:0000313" key="2">
    <source>
        <dbReference type="EMBL" id="TRM60904.1"/>
    </source>
</evidence>
<accession>A0A550C7W8</accession>
<keyword evidence="3" id="KW-1185">Reference proteome</keyword>
<comment type="caution">
    <text evidence="2">The sequence shown here is derived from an EMBL/GenBank/DDBJ whole genome shotgun (WGS) entry which is preliminary data.</text>
</comment>
<feature type="compositionally biased region" description="Basic residues" evidence="1">
    <location>
        <begin position="377"/>
        <end position="389"/>
    </location>
</feature>
<protein>
    <submittedName>
        <fullName evidence="2">Uncharacterized protein</fullName>
    </submittedName>
</protein>
<feature type="compositionally biased region" description="Pro residues" evidence="1">
    <location>
        <begin position="495"/>
        <end position="504"/>
    </location>
</feature>